<dbReference type="NCBIfam" id="NF001381">
    <property type="entry name" value="PRK00279.1-3"/>
    <property type="match status" value="1"/>
</dbReference>
<keyword evidence="11" id="KW-1185">Reference proteome</keyword>
<dbReference type="GO" id="GO:0005524">
    <property type="term" value="F:ATP binding"/>
    <property type="evidence" value="ECO:0007669"/>
    <property type="project" value="UniProtKB-UniRule"/>
</dbReference>
<dbReference type="InterPro" id="IPR006259">
    <property type="entry name" value="Adenyl_kin_sub"/>
</dbReference>
<dbReference type="NCBIfam" id="NF011100">
    <property type="entry name" value="PRK14527.1"/>
    <property type="match status" value="1"/>
</dbReference>
<dbReference type="Pfam" id="PF00406">
    <property type="entry name" value="ADK"/>
    <property type="match status" value="1"/>
</dbReference>
<name>A0A068NQU9_FIMGI</name>
<dbReference type="OrthoDB" id="9805030at2"/>
<dbReference type="UniPathway" id="UPA00588">
    <property type="reaction ID" value="UER00649"/>
</dbReference>
<comment type="pathway">
    <text evidence="6">Purine metabolism; AMP biosynthesis via salvage pathway; AMP from ADP: step 1/1.</text>
</comment>
<feature type="binding site" evidence="6">
    <location>
        <position position="136"/>
    </location>
    <ligand>
        <name>Zn(2+)</name>
        <dbReference type="ChEBI" id="CHEBI:29105"/>
        <note>structural</note>
    </ligand>
</feature>
<evidence type="ECO:0000313" key="10">
    <source>
        <dbReference type="EMBL" id="AIE83969.1"/>
    </source>
</evidence>
<feature type="binding site" evidence="6">
    <location>
        <position position="202"/>
    </location>
    <ligand>
        <name>ATP</name>
        <dbReference type="ChEBI" id="CHEBI:30616"/>
    </ligand>
</feature>
<dbReference type="AlphaFoldDB" id="A0A068NQU9"/>
<feature type="binding site" evidence="6">
    <location>
        <begin position="12"/>
        <end position="17"/>
    </location>
    <ligand>
        <name>ATP</name>
        <dbReference type="ChEBI" id="CHEBI:30616"/>
    </ligand>
</feature>
<keyword evidence="4 6" id="KW-0418">Kinase</keyword>
<dbReference type="Gene3D" id="3.40.50.300">
    <property type="entry name" value="P-loop containing nucleotide triphosphate hydrolases"/>
    <property type="match status" value="1"/>
</dbReference>
<evidence type="ECO:0000256" key="2">
    <source>
        <dbReference type="ARBA" id="ARBA00022727"/>
    </source>
</evidence>
<comment type="function">
    <text evidence="6">Catalyzes the reversible transfer of the terminal phosphate group between ATP and AMP. Plays an important role in cellular energy homeostasis and in adenine nucleotide metabolism.</text>
</comment>
<evidence type="ECO:0000256" key="5">
    <source>
        <dbReference type="ARBA" id="ARBA00022840"/>
    </source>
</evidence>
<dbReference type="NCBIfam" id="TIGR01351">
    <property type="entry name" value="adk"/>
    <property type="match status" value="1"/>
</dbReference>
<dbReference type="EMBL" id="CP007139">
    <property type="protein sequence ID" value="AIE83969.1"/>
    <property type="molecule type" value="Genomic_DNA"/>
</dbReference>
<reference evidence="10 11" key="1">
    <citation type="journal article" date="2014" name="PLoS ONE">
        <title>The first complete genome sequence of the class fimbriimonadia in the phylum armatimonadetes.</title>
        <authorList>
            <person name="Hu Z.Y."/>
            <person name="Wang Y.Z."/>
            <person name="Im W.T."/>
            <person name="Wang S.Y."/>
            <person name="Zhao G.P."/>
            <person name="Zheng H.J."/>
            <person name="Quan Z.X."/>
        </authorList>
    </citation>
    <scope>NUCLEOTIDE SEQUENCE [LARGE SCALE GENOMIC DNA]</scope>
    <source>
        <strain evidence="10">Gsoil 348</strain>
    </source>
</reference>
<dbReference type="PROSITE" id="PS00113">
    <property type="entry name" value="ADENYLATE_KINASE"/>
    <property type="match status" value="1"/>
</dbReference>
<accession>A0A068NQU9</accession>
<dbReference type="Pfam" id="PF05191">
    <property type="entry name" value="ADK_lid"/>
    <property type="match status" value="1"/>
</dbReference>
<dbReference type="InterPro" id="IPR007862">
    <property type="entry name" value="Adenylate_kinase_lid-dom"/>
</dbReference>
<evidence type="ECO:0000256" key="3">
    <source>
        <dbReference type="ARBA" id="ARBA00022741"/>
    </source>
</evidence>
<dbReference type="InterPro" id="IPR027417">
    <property type="entry name" value="P-loop_NTPase"/>
</dbReference>
<dbReference type="InterPro" id="IPR000850">
    <property type="entry name" value="Adenylat/UMP-CMP_kin"/>
</dbReference>
<keyword evidence="2 6" id="KW-0545">Nucleotide biosynthesis</keyword>
<dbReference type="FunFam" id="3.40.50.300:FF:000106">
    <property type="entry name" value="Adenylate kinase mitochondrial"/>
    <property type="match status" value="1"/>
</dbReference>
<dbReference type="Proteomes" id="UP000027982">
    <property type="component" value="Chromosome"/>
</dbReference>
<evidence type="ECO:0000259" key="9">
    <source>
        <dbReference type="Pfam" id="PF05191"/>
    </source>
</evidence>
<comment type="subunit">
    <text evidence="6 8">Monomer.</text>
</comment>
<evidence type="ECO:0000313" key="11">
    <source>
        <dbReference type="Proteomes" id="UP000027982"/>
    </source>
</evidence>
<feature type="binding site" evidence="6">
    <location>
        <position position="133"/>
    </location>
    <ligand>
        <name>Zn(2+)</name>
        <dbReference type="ChEBI" id="CHEBI:29105"/>
        <note>structural</note>
    </ligand>
</feature>
<keyword evidence="6" id="KW-0862">Zinc</keyword>
<dbReference type="STRING" id="661478.OP10G_0601"/>
<protein>
    <recommendedName>
        <fullName evidence="6 8">Adenylate kinase</fullName>
        <shortName evidence="6">AK</shortName>
        <ecNumber evidence="6 8">2.7.4.3</ecNumber>
    </recommendedName>
    <alternativeName>
        <fullName evidence="6">ATP-AMP transphosphorylase</fullName>
    </alternativeName>
    <alternativeName>
        <fullName evidence="6">ATP:AMP phosphotransferase</fullName>
    </alternativeName>
    <alternativeName>
        <fullName evidence="6">Adenylate monophosphate kinase</fullName>
    </alternativeName>
</protein>
<keyword evidence="6" id="KW-0963">Cytoplasm</keyword>
<evidence type="ECO:0000256" key="8">
    <source>
        <dbReference type="RuleBase" id="RU003331"/>
    </source>
</evidence>
<dbReference type="CDD" id="cd01428">
    <property type="entry name" value="ADK"/>
    <property type="match status" value="1"/>
</dbReference>
<dbReference type="PANTHER" id="PTHR23359">
    <property type="entry name" value="NUCLEOTIDE KINASE"/>
    <property type="match status" value="1"/>
</dbReference>
<feature type="binding site" evidence="6">
    <location>
        <position position="163"/>
    </location>
    <ligand>
        <name>AMP</name>
        <dbReference type="ChEBI" id="CHEBI:456215"/>
    </ligand>
</feature>
<evidence type="ECO:0000256" key="7">
    <source>
        <dbReference type="RuleBase" id="RU003330"/>
    </source>
</evidence>
<proteinExistence type="inferred from homology"/>
<dbReference type="GO" id="GO:0008270">
    <property type="term" value="F:zinc ion binding"/>
    <property type="evidence" value="ECO:0007669"/>
    <property type="project" value="UniProtKB-UniRule"/>
</dbReference>
<dbReference type="GO" id="GO:0005737">
    <property type="term" value="C:cytoplasm"/>
    <property type="evidence" value="ECO:0007669"/>
    <property type="project" value="UniProtKB-SubCell"/>
</dbReference>
<keyword evidence="5 6" id="KW-0067">ATP-binding</keyword>
<keyword evidence="1 6" id="KW-0808">Transferase</keyword>
<feature type="binding site" evidence="6">
    <location>
        <position position="95"/>
    </location>
    <ligand>
        <name>AMP</name>
        <dbReference type="ChEBI" id="CHEBI:456215"/>
    </ligand>
</feature>
<dbReference type="GO" id="GO:0044209">
    <property type="term" value="P:AMP salvage"/>
    <property type="evidence" value="ECO:0007669"/>
    <property type="project" value="UniProtKB-UniRule"/>
</dbReference>
<feature type="binding site" evidence="6">
    <location>
        <position position="156"/>
    </location>
    <ligand>
        <name>Zn(2+)</name>
        <dbReference type="ChEBI" id="CHEBI:29105"/>
        <note>structural</note>
    </ligand>
</feature>
<dbReference type="HOGENOM" id="CLU_032354_1_2_0"/>
<feature type="binding site" evidence="6">
    <location>
        <position position="33"/>
    </location>
    <ligand>
        <name>AMP</name>
        <dbReference type="ChEBI" id="CHEBI:456215"/>
    </ligand>
</feature>
<feature type="binding site" evidence="6">
    <location>
        <position position="153"/>
    </location>
    <ligand>
        <name>Zn(2+)</name>
        <dbReference type="ChEBI" id="CHEBI:29105"/>
        <note>structural</note>
    </ligand>
</feature>
<gene>
    <name evidence="6" type="primary">adk</name>
    <name evidence="10" type="ORF">OP10G_0601</name>
</gene>
<dbReference type="SUPFAM" id="SSF52540">
    <property type="entry name" value="P-loop containing nucleoside triphosphate hydrolases"/>
    <property type="match status" value="1"/>
</dbReference>
<comment type="subcellular location">
    <subcellularLocation>
        <location evidence="6 8">Cytoplasm</location>
    </subcellularLocation>
</comment>
<feature type="binding site" evidence="6">
    <location>
        <position position="38"/>
    </location>
    <ligand>
        <name>AMP</name>
        <dbReference type="ChEBI" id="CHEBI:456215"/>
    </ligand>
</feature>
<feature type="binding site" evidence="6">
    <location>
        <begin position="59"/>
        <end position="61"/>
    </location>
    <ligand>
        <name>AMP</name>
        <dbReference type="ChEBI" id="CHEBI:456215"/>
    </ligand>
</feature>
<keyword evidence="6" id="KW-0479">Metal-binding</keyword>
<dbReference type="EC" id="2.7.4.3" evidence="6 8"/>
<dbReference type="PRINTS" id="PR00094">
    <property type="entry name" value="ADENYLTKNASE"/>
</dbReference>
<dbReference type="HAMAP" id="MF_00235">
    <property type="entry name" value="Adenylate_kinase_Adk"/>
    <property type="match status" value="1"/>
</dbReference>
<dbReference type="RefSeq" id="WP_025227375.1">
    <property type="nucleotide sequence ID" value="NZ_CP007139.1"/>
</dbReference>
<comment type="similarity">
    <text evidence="6 7">Belongs to the adenylate kinase family.</text>
</comment>
<dbReference type="InterPro" id="IPR033690">
    <property type="entry name" value="Adenylat_kinase_CS"/>
</dbReference>
<feature type="binding site" evidence="6">
    <location>
        <position position="174"/>
    </location>
    <ligand>
        <name>AMP</name>
        <dbReference type="ChEBI" id="CHEBI:456215"/>
    </ligand>
</feature>
<dbReference type="NCBIfam" id="NF001380">
    <property type="entry name" value="PRK00279.1-2"/>
    <property type="match status" value="1"/>
</dbReference>
<dbReference type="eggNOG" id="COG0563">
    <property type="taxonomic scope" value="Bacteria"/>
</dbReference>
<feature type="region of interest" description="LID" evidence="6">
    <location>
        <begin position="129"/>
        <end position="166"/>
    </location>
</feature>
<evidence type="ECO:0000256" key="1">
    <source>
        <dbReference type="ARBA" id="ARBA00022679"/>
    </source>
</evidence>
<feature type="region of interest" description="NMP" evidence="6">
    <location>
        <begin position="32"/>
        <end position="61"/>
    </location>
</feature>
<sequence length="217" mass="24177">MSLRLILIGPPGVGKGTQSALLSSRLGLRALSSGEIFRREIEAETDLGRLAKRYIDHGELVPNGVTIEMMAKRLRSEDVRKHGFVLDGFPRTVRQAEALDEILFEMEMGLDKVVSIEVPVETIVHRLAGRMGCTKCGEIYNSRNKPPKREGLCDKCNGPLFTRSDDQEGTIRERLRTFRENTAPVIDYYERTGSLERVDGSVGPEETYAQIAGRVGV</sequence>
<comment type="catalytic activity">
    <reaction evidence="6 8">
        <text>AMP + ATP = 2 ADP</text>
        <dbReference type="Rhea" id="RHEA:12973"/>
        <dbReference type="ChEBI" id="CHEBI:30616"/>
        <dbReference type="ChEBI" id="CHEBI:456215"/>
        <dbReference type="ChEBI" id="CHEBI:456216"/>
        <dbReference type="EC" id="2.7.4.3"/>
    </reaction>
</comment>
<dbReference type="GO" id="GO:0004017">
    <property type="term" value="F:AMP kinase activity"/>
    <property type="evidence" value="ECO:0007669"/>
    <property type="project" value="UniProtKB-UniRule"/>
</dbReference>
<evidence type="ECO:0000256" key="6">
    <source>
        <dbReference type="HAMAP-Rule" id="MF_00235"/>
    </source>
</evidence>
<evidence type="ECO:0000256" key="4">
    <source>
        <dbReference type="ARBA" id="ARBA00022777"/>
    </source>
</evidence>
<feature type="binding site" evidence="6">
    <location>
        <begin position="139"/>
        <end position="140"/>
    </location>
    <ligand>
        <name>ATP</name>
        <dbReference type="ChEBI" id="CHEBI:30616"/>
    </ligand>
</feature>
<feature type="binding site" evidence="6">
    <location>
        <begin position="88"/>
        <end position="91"/>
    </location>
    <ligand>
        <name>AMP</name>
        <dbReference type="ChEBI" id="CHEBI:456215"/>
    </ligand>
</feature>
<keyword evidence="3 6" id="KW-0547">Nucleotide-binding</keyword>
<feature type="binding site" evidence="6">
    <location>
        <position position="130"/>
    </location>
    <ligand>
        <name>ATP</name>
        <dbReference type="ChEBI" id="CHEBI:30616"/>
    </ligand>
</feature>
<organism evidence="10 11">
    <name type="scientific">Fimbriimonas ginsengisoli Gsoil 348</name>
    <dbReference type="NCBI Taxonomy" id="661478"/>
    <lineage>
        <taxon>Bacteria</taxon>
        <taxon>Bacillati</taxon>
        <taxon>Armatimonadota</taxon>
        <taxon>Fimbriimonadia</taxon>
        <taxon>Fimbriimonadales</taxon>
        <taxon>Fimbriimonadaceae</taxon>
        <taxon>Fimbriimonas</taxon>
    </lineage>
</organism>
<feature type="domain" description="Adenylate kinase active site lid" evidence="9">
    <location>
        <begin position="130"/>
        <end position="165"/>
    </location>
</feature>
<dbReference type="KEGG" id="fgi:OP10G_0601"/>
<comment type="domain">
    <text evidence="6">Consists of three domains, a large central CORE domain and two small peripheral domains, NMPbind and LID, which undergo movements during catalysis. The LID domain closes over the site of phosphoryl transfer upon ATP binding. Assembling and dissambling the active center during each catalytic cycle provides an effective means to prevent ATP hydrolysis. Some bacteria have evolved a zinc-coordinating structure that stabilizes the LID domain.</text>
</comment>